<dbReference type="AlphaFoldDB" id="A0A2I0TV07"/>
<name>A0A2I0TV07_LIMLA</name>
<sequence length="142" mass="15742">MPAGSKMDPLLAKARPIGGSAKKEWEEVRQVPEQIPLQPVVKTVVRHAVSLQPMEVNGGADIYLEQLDAPKEAVTSWEAHTGADSDGTCVPMERGPHAVFWSRFSGRTCDTVGDPRWTCLFLKDCTLWKGSMLEKFMENCLL</sequence>
<evidence type="ECO:0000313" key="2">
    <source>
        <dbReference type="Proteomes" id="UP000233556"/>
    </source>
</evidence>
<reference evidence="2" key="2">
    <citation type="submission" date="2017-12" db="EMBL/GenBank/DDBJ databases">
        <title>Genome sequence of the Bar-tailed Godwit (Limosa lapponica baueri).</title>
        <authorList>
            <person name="Lima N.C.B."/>
            <person name="Parody-Merino A.M."/>
            <person name="Battley P.F."/>
            <person name="Fidler A.E."/>
            <person name="Prosdocimi F."/>
        </authorList>
    </citation>
    <scope>NUCLEOTIDE SEQUENCE [LARGE SCALE GENOMIC DNA]</scope>
</reference>
<evidence type="ECO:0000313" key="1">
    <source>
        <dbReference type="EMBL" id="PKU37621.1"/>
    </source>
</evidence>
<gene>
    <name evidence="1" type="ORF">llap_12075</name>
</gene>
<dbReference type="Proteomes" id="UP000233556">
    <property type="component" value="Unassembled WGS sequence"/>
</dbReference>
<accession>A0A2I0TV07</accession>
<reference evidence="2" key="1">
    <citation type="submission" date="2017-11" db="EMBL/GenBank/DDBJ databases">
        <authorList>
            <person name="Lima N.C."/>
            <person name="Parody-Merino A.M."/>
            <person name="Battley P.F."/>
            <person name="Fidler A.E."/>
            <person name="Prosdocimi F."/>
        </authorList>
    </citation>
    <scope>NUCLEOTIDE SEQUENCE [LARGE SCALE GENOMIC DNA]</scope>
</reference>
<dbReference type="EMBL" id="KZ507059">
    <property type="protein sequence ID" value="PKU37621.1"/>
    <property type="molecule type" value="Genomic_DNA"/>
</dbReference>
<proteinExistence type="predicted"/>
<keyword evidence="2" id="KW-1185">Reference proteome</keyword>
<organism evidence="1 2">
    <name type="scientific">Limosa lapponica baueri</name>
    <dbReference type="NCBI Taxonomy" id="1758121"/>
    <lineage>
        <taxon>Eukaryota</taxon>
        <taxon>Metazoa</taxon>
        <taxon>Chordata</taxon>
        <taxon>Craniata</taxon>
        <taxon>Vertebrata</taxon>
        <taxon>Euteleostomi</taxon>
        <taxon>Archelosauria</taxon>
        <taxon>Archosauria</taxon>
        <taxon>Dinosauria</taxon>
        <taxon>Saurischia</taxon>
        <taxon>Theropoda</taxon>
        <taxon>Coelurosauria</taxon>
        <taxon>Aves</taxon>
        <taxon>Neognathae</taxon>
        <taxon>Neoaves</taxon>
        <taxon>Charadriiformes</taxon>
        <taxon>Scolopacidae</taxon>
        <taxon>Limosa</taxon>
    </lineage>
</organism>
<protein>
    <submittedName>
        <fullName evidence="1">Suppression of tumorigenicity 5 protein isoform x4</fullName>
    </submittedName>
</protein>